<dbReference type="OrthoDB" id="9780854at2"/>
<evidence type="ECO:0000256" key="2">
    <source>
        <dbReference type="HAMAP-Rule" id="MF_01875"/>
    </source>
</evidence>
<dbReference type="PANTHER" id="PTHR41251:SF1">
    <property type="entry name" value="NON-HOMOLOGOUS END JOINING PROTEIN KU"/>
    <property type="match status" value="1"/>
</dbReference>
<accession>A0A2S0UNR1</accession>
<evidence type="ECO:0000256" key="1">
    <source>
        <dbReference type="ARBA" id="ARBA00023125"/>
    </source>
</evidence>
<name>A0A2S0UNR1_9RHOB</name>
<keyword evidence="2" id="KW-0227">DNA damage</keyword>
<dbReference type="SUPFAM" id="SSF100939">
    <property type="entry name" value="SPOC domain-like"/>
    <property type="match status" value="1"/>
</dbReference>
<dbReference type="AlphaFoldDB" id="A0A2S0UNR1"/>
<keyword evidence="1 2" id="KW-0238">DNA-binding</keyword>
<dbReference type="InterPro" id="IPR009187">
    <property type="entry name" value="Prok_Ku"/>
</dbReference>
<sequence>MAPNSYWKGYLKLSLVTCPIQMVPATSETERVRFRTLNRATGHPVVSRAVDAVTGDVVAPEATVKGYPRGEDAYVMLEDADLEAVALESTRTIDIETFVDAGDVGWIWYDRPYYLLPSDPVGEEAFAVIRAAMAATGQAGISRLVMGGRERAVLLLPRLDGIVMWTLRYGDELRDDAAFRDAAQDAAPEQGLLDMVCKLIDARTAKWSADMVKDPVQDNLLALIEGKRKAPKKRAQKPKAEPEGGNVISIMDALRRSLSAEKKR</sequence>
<organism evidence="5 6">
    <name type="scientific">Paragemmobacter aquarius</name>
    <dbReference type="NCBI Taxonomy" id="2169400"/>
    <lineage>
        <taxon>Bacteria</taxon>
        <taxon>Pseudomonadati</taxon>
        <taxon>Pseudomonadota</taxon>
        <taxon>Alphaproteobacteria</taxon>
        <taxon>Rhodobacterales</taxon>
        <taxon>Paracoccaceae</taxon>
        <taxon>Paragemmobacter</taxon>
    </lineage>
</organism>
<dbReference type="NCBIfam" id="TIGR02772">
    <property type="entry name" value="Ku_bact"/>
    <property type="match status" value="1"/>
</dbReference>
<dbReference type="GO" id="GO:0006310">
    <property type="term" value="P:DNA recombination"/>
    <property type="evidence" value="ECO:0007669"/>
    <property type="project" value="UniProtKB-KW"/>
</dbReference>
<protein>
    <recommendedName>
        <fullName evidence="2">Non-homologous end joining protein Ku</fullName>
    </recommendedName>
</protein>
<evidence type="ECO:0000259" key="4">
    <source>
        <dbReference type="SMART" id="SM00559"/>
    </source>
</evidence>
<dbReference type="HAMAP" id="MF_01875">
    <property type="entry name" value="Prokaryotic_Ku"/>
    <property type="match status" value="1"/>
</dbReference>
<comment type="similarity">
    <text evidence="2">Belongs to the prokaryotic Ku family.</text>
</comment>
<dbReference type="GO" id="GO:0003690">
    <property type="term" value="F:double-stranded DNA binding"/>
    <property type="evidence" value="ECO:0007669"/>
    <property type="project" value="UniProtKB-UniRule"/>
</dbReference>
<dbReference type="GO" id="GO:0006303">
    <property type="term" value="P:double-strand break repair via nonhomologous end joining"/>
    <property type="evidence" value="ECO:0007669"/>
    <property type="project" value="UniProtKB-UniRule"/>
</dbReference>
<dbReference type="CDD" id="cd00789">
    <property type="entry name" value="KU_like"/>
    <property type="match status" value="1"/>
</dbReference>
<dbReference type="InterPro" id="IPR016194">
    <property type="entry name" value="SPOC-like_C_dom_sf"/>
</dbReference>
<keyword evidence="6" id="KW-1185">Reference proteome</keyword>
<dbReference type="PANTHER" id="PTHR41251">
    <property type="entry name" value="NON-HOMOLOGOUS END JOINING PROTEIN KU"/>
    <property type="match status" value="1"/>
</dbReference>
<feature type="domain" description="Ku" evidence="4">
    <location>
        <begin position="55"/>
        <end position="182"/>
    </location>
</feature>
<comment type="function">
    <text evidence="2">With LigD forms a non-homologous end joining (NHEJ) DNA repair enzyme, which repairs dsDNA breaks with reduced fidelity. Binds linear dsDNA with 5'- and 3'- overhangs but not closed circular dsDNA nor ssDNA. Recruits and stimulates the ligase activity of LigD.</text>
</comment>
<dbReference type="KEGG" id="geh:HYN69_13960"/>
<gene>
    <name evidence="2" type="primary">ku</name>
    <name evidence="5" type="ORF">HYN69_13960</name>
</gene>
<comment type="subunit">
    <text evidence="2">Homodimer. Interacts with LigD.</text>
</comment>
<feature type="region of interest" description="Disordered" evidence="3">
    <location>
        <begin position="227"/>
        <end position="246"/>
    </location>
</feature>
<dbReference type="Gene3D" id="2.40.290.10">
    <property type="match status" value="1"/>
</dbReference>
<proteinExistence type="inferred from homology"/>
<evidence type="ECO:0000313" key="6">
    <source>
        <dbReference type="Proteomes" id="UP000244496"/>
    </source>
</evidence>
<evidence type="ECO:0000313" key="5">
    <source>
        <dbReference type="EMBL" id="AWB49456.1"/>
    </source>
</evidence>
<keyword evidence="2" id="KW-0234">DNA repair</keyword>
<dbReference type="PIRSF" id="PIRSF006493">
    <property type="entry name" value="Prok_Ku"/>
    <property type="match status" value="1"/>
</dbReference>
<dbReference type="EMBL" id="CP028918">
    <property type="protein sequence ID" value="AWB49456.1"/>
    <property type="molecule type" value="Genomic_DNA"/>
</dbReference>
<dbReference type="SMART" id="SM00559">
    <property type="entry name" value="Ku78"/>
    <property type="match status" value="1"/>
</dbReference>
<reference evidence="5 6" key="1">
    <citation type="submission" date="2018-04" db="EMBL/GenBank/DDBJ databases">
        <title>Genome sequencing of Gemmobacter.</title>
        <authorList>
            <person name="Yi H."/>
            <person name="Baek M.-G."/>
        </authorList>
    </citation>
    <scope>NUCLEOTIDE SEQUENCE [LARGE SCALE GENOMIC DNA]</scope>
    <source>
        <strain evidence="5 6">HYN0069</strain>
    </source>
</reference>
<dbReference type="RefSeq" id="WP_108436273.1">
    <property type="nucleotide sequence ID" value="NZ_CP028918.1"/>
</dbReference>
<dbReference type="Pfam" id="PF02735">
    <property type="entry name" value="Ku"/>
    <property type="match status" value="1"/>
</dbReference>
<dbReference type="InterPro" id="IPR006164">
    <property type="entry name" value="DNA_bd_Ku70/Ku80"/>
</dbReference>
<keyword evidence="2" id="KW-0233">DNA recombination</keyword>
<evidence type="ECO:0000256" key="3">
    <source>
        <dbReference type="SAM" id="MobiDB-lite"/>
    </source>
</evidence>
<dbReference type="Proteomes" id="UP000244496">
    <property type="component" value="Chromosome"/>
</dbReference>